<dbReference type="Pfam" id="PF20159">
    <property type="entry name" value="YidB"/>
    <property type="match status" value="1"/>
</dbReference>
<reference evidence="1 2" key="2">
    <citation type="journal article" date="2006" name="J. Microbiol. Methods">
        <title>Genomic flank-sequencing of plasposon insertion sites for rapid identification of functional genes.</title>
        <authorList>
            <person name="Leveau J.H."/>
            <person name="Gerards S."/>
            <person name="Fritsche K."/>
            <person name="Zondag G."/>
            <person name="van Veen J.A."/>
        </authorList>
    </citation>
    <scope>NUCLEOTIDE SEQUENCE [LARGE SCALE GENOMIC DNA]</scope>
    <source>
        <strain evidence="1 2">Ter331</strain>
    </source>
</reference>
<accession>G0ACX7</accession>
<name>G0ACX7_COLFT</name>
<reference evidence="1 2" key="1">
    <citation type="journal article" date="2004" name="Environ. Microbiol.">
        <title>Phylogeny-function analysis of (meta)genomic libraries: screening for expression of ribosomal RNA genes by large-insert library fluorescent in situ hybridization (LIL-FISH).</title>
        <authorList>
            <person name="Leveau J.H."/>
            <person name="Gerards S."/>
            <person name="de Boer W."/>
            <person name="van Veen J.A."/>
        </authorList>
    </citation>
    <scope>NUCLEOTIDE SEQUENCE [LARGE SCALE GENOMIC DNA]</scope>
    <source>
        <strain evidence="1 2">Ter331</strain>
    </source>
</reference>
<evidence type="ECO:0008006" key="3">
    <source>
        <dbReference type="Google" id="ProtNLM"/>
    </source>
</evidence>
<keyword evidence="2" id="KW-1185">Reference proteome</keyword>
<dbReference type="KEGG" id="cfu:CFU_3258"/>
<dbReference type="eggNOG" id="COG3753">
    <property type="taxonomic scope" value="Bacteria"/>
</dbReference>
<reference evidence="1 2" key="5">
    <citation type="journal article" date="2011" name="ISME J.">
        <title>Dual transcriptional profiling of a bacterial/fungal confrontation: Collimonas fungivorans versus Aspergillus niger.</title>
        <authorList>
            <person name="Mela F."/>
            <person name="Fritsche K."/>
            <person name="de Boer W."/>
            <person name="van Veen J.A."/>
            <person name="de Graaff L.H."/>
            <person name="van den Berg M."/>
            <person name="Leveau J.H."/>
        </authorList>
    </citation>
    <scope>NUCLEOTIDE SEQUENCE [LARGE SCALE GENOMIC DNA]</scope>
    <source>
        <strain evidence="1 2">Ter331</strain>
    </source>
</reference>
<reference evidence="1 2" key="4">
    <citation type="journal article" date="2010" name="Environ. Microbiol.">
        <title>The bacterial genus Collimonas: mycophagy, weathering and other adaptive solutions to life in oligotrophic soil environments.</title>
        <authorList>
            <person name="Leveau J.H."/>
            <person name="Uroz S."/>
            <person name="de Boer W."/>
        </authorList>
    </citation>
    <scope>NUCLEOTIDE SEQUENCE [LARGE SCALE GENOMIC DNA]</scope>
    <source>
        <strain evidence="1 2">Ter331</strain>
    </source>
</reference>
<dbReference type="InterPro" id="IPR045372">
    <property type="entry name" value="YidB"/>
</dbReference>
<organism evidence="1 2">
    <name type="scientific">Collimonas fungivorans (strain Ter331)</name>
    <dbReference type="NCBI Taxonomy" id="1005048"/>
    <lineage>
        <taxon>Bacteria</taxon>
        <taxon>Pseudomonadati</taxon>
        <taxon>Pseudomonadota</taxon>
        <taxon>Betaproteobacteria</taxon>
        <taxon>Burkholderiales</taxon>
        <taxon>Oxalobacteraceae</taxon>
        <taxon>Collimonas</taxon>
    </lineage>
</organism>
<dbReference type="InterPro" id="IPR027405">
    <property type="entry name" value="YidB-like"/>
</dbReference>
<evidence type="ECO:0000313" key="2">
    <source>
        <dbReference type="Proteomes" id="UP000008392"/>
    </source>
</evidence>
<dbReference type="RefSeq" id="WP_014007235.1">
    <property type="nucleotide sequence ID" value="NC_015856.1"/>
</dbReference>
<dbReference type="SUPFAM" id="SSF140804">
    <property type="entry name" value="YidB-like"/>
    <property type="match status" value="1"/>
</dbReference>
<dbReference type="AlphaFoldDB" id="G0ACX7"/>
<dbReference type="Gene3D" id="1.10.10.690">
    <property type="entry name" value="YidB-like"/>
    <property type="match status" value="1"/>
</dbReference>
<proteinExistence type="predicted"/>
<gene>
    <name evidence="1" type="ordered locus">CFU_3258</name>
</gene>
<reference evidence="2" key="6">
    <citation type="submission" date="2011-05" db="EMBL/GenBank/DDBJ databases">
        <title>Complete sequence of Collimonas fungivorans Ter331.</title>
        <authorList>
            <person name="Leveau J.H."/>
        </authorList>
    </citation>
    <scope>NUCLEOTIDE SEQUENCE [LARGE SCALE GENOMIC DNA]</scope>
    <source>
        <strain evidence="2">Ter331</strain>
    </source>
</reference>
<protein>
    <recommendedName>
        <fullName evidence="3">DUF937 domain-containing protein</fullName>
    </recommendedName>
</protein>
<dbReference type="HOGENOM" id="CLU_084747_4_0_4"/>
<reference evidence="1 2" key="3">
    <citation type="journal article" date="2008" name="FEMS Microbiol. Ecol.">
        <title>Identification and characterization of genes underlying chitinolysis in Collimonas fungivorans Ter331.</title>
        <authorList>
            <person name="Fritsche K."/>
            <person name="de Boer W."/>
            <person name="Gerards S."/>
            <person name="van den Berg M."/>
            <person name="van Veen J.A."/>
            <person name="Leveau J.H."/>
        </authorList>
    </citation>
    <scope>NUCLEOTIDE SEQUENCE [LARGE SCALE GENOMIC DNA]</scope>
    <source>
        <strain evidence="1 2">Ter331</strain>
    </source>
</reference>
<sequence length="159" mass="15007">MGLLDSVLGAIGGGGQQQAGGNNTQALLIQAALPLLLKALQGGGTGAGQAAGADAGSAGGGLLSALEGAGLGSVVQSWIGTGQNQPISPDQVQQALGGGQLQELAQKAGISPSEAAGHLSEILPGLVDKLTPHGEASPAPGGVDLSSLLGGLLGGNKPA</sequence>
<dbReference type="EMBL" id="CP002745">
    <property type="protein sequence ID" value="AEK63082.1"/>
    <property type="molecule type" value="Genomic_DNA"/>
</dbReference>
<evidence type="ECO:0000313" key="1">
    <source>
        <dbReference type="EMBL" id="AEK63082.1"/>
    </source>
</evidence>
<dbReference type="Proteomes" id="UP000008392">
    <property type="component" value="Chromosome"/>
</dbReference>
<dbReference type="STRING" id="1005048.CFU_3258"/>